<dbReference type="SUPFAM" id="SSF51735">
    <property type="entry name" value="NAD(P)-binding Rossmann-fold domains"/>
    <property type="match status" value="1"/>
</dbReference>
<accession>A0A7W5CA14</accession>
<dbReference type="PROSITE" id="PS00059">
    <property type="entry name" value="ADH_ZINC"/>
    <property type="match status" value="1"/>
</dbReference>
<dbReference type="SMART" id="SM00829">
    <property type="entry name" value="PKS_ER"/>
    <property type="match status" value="1"/>
</dbReference>
<evidence type="ECO:0000313" key="7">
    <source>
        <dbReference type="Proteomes" id="UP000518605"/>
    </source>
</evidence>
<dbReference type="InterPro" id="IPR020843">
    <property type="entry name" value="ER"/>
</dbReference>
<comment type="cofactor">
    <cofactor evidence="4">
        <name>Zn(2+)</name>
        <dbReference type="ChEBI" id="CHEBI:29105"/>
    </cofactor>
</comment>
<dbReference type="PANTHER" id="PTHR43401">
    <property type="entry name" value="L-THREONINE 3-DEHYDROGENASE"/>
    <property type="match status" value="1"/>
</dbReference>
<dbReference type="SUPFAM" id="SSF50129">
    <property type="entry name" value="GroES-like"/>
    <property type="match status" value="1"/>
</dbReference>
<comment type="similarity">
    <text evidence="4">Belongs to the zinc-containing alcohol dehydrogenase family.</text>
</comment>
<dbReference type="AlphaFoldDB" id="A0A7W5CA14"/>
<dbReference type="GO" id="GO:0016491">
    <property type="term" value="F:oxidoreductase activity"/>
    <property type="evidence" value="ECO:0007669"/>
    <property type="project" value="UniProtKB-KW"/>
</dbReference>
<dbReference type="InterPro" id="IPR011032">
    <property type="entry name" value="GroES-like_sf"/>
</dbReference>
<dbReference type="Gene3D" id="3.90.180.10">
    <property type="entry name" value="Medium-chain alcohol dehydrogenases, catalytic domain"/>
    <property type="match status" value="1"/>
</dbReference>
<evidence type="ECO:0000313" key="6">
    <source>
        <dbReference type="EMBL" id="MBB3153868.1"/>
    </source>
</evidence>
<evidence type="ECO:0000256" key="1">
    <source>
        <dbReference type="ARBA" id="ARBA00022723"/>
    </source>
</evidence>
<dbReference type="InterPro" id="IPR036291">
    <property type="entry name" value="NAD(P)-bd_dom_sf"/>
</dbReference>
<reference evidence="6 7" key="1">
    <citation type="submission" date="2020-08" db="EMBL/GenBank/DDBJ databases">
        <title>Genomic Encyclopedia of Type Strains, Phase III (KMG-III): the genomes of soil and plant-associated and newly described type strains.</title>
        <authorList>
            <person name="Whitman W."/>
        </authorList>
    </citation>
    <scope>NUCLEOTIDE SEQUENCE [LARGE SCALE GENOMIC DNA]</scope>
    <source>
        <strain evidence="6 7">CECT 8234</strain>
    </source>
</reference>
<evidence type="ECO:0000259" key="5">
    <source>
        <dbReference type="SMART" id="SM00829"/>
    </source>
</evidence>
<dbReference type="InterPro" id="IPR013149">
    <property type="entry name" value="ADH-like_C"/>
</dbReference>
<dbReference type="Pfam" id="PF08240">
    <property type="entry name" value="ADH_N"/>
    <property type="match status" value="1"/>
</dbReference>
<protein>
    <submittedName>
        <fullName evidence="6">Threonine dehydrogenase-like Zn-dependent dehydrogenase</fullName>
    </submittedName>
</protein>
<dbReference type="Proteomes" id="UP000518605">
    <property type="component" value="Unassembled WGS sequence"/>
</dbReference>
<keyword evidence="7" id="KW-1185">Reference proteome</keyword>
<comment type="caution">
    <text evidence="6">The sequence shown here is derived from an EMBL/GenBank/DDBJ whole genome shotgun (WGS) entry which is preliminary data.</text>
</comment>
<evidence type="ECO:0000256" key="4">
    <source>
        <dbReference type="RuleBase" id="RU361277"/>
    </source>
</evidence>
<dbReference type="InterPro" id="IPR002328">
    <property type="entry name" value="ADH_Zn_CS"/>
</dbReference>
<dbReference type="PANTHER" id="PTHR43401:SF2">
    <property type="entry name" value="L-THREONINE 3-DEHYDROGENASE"/>
    <property type="match status" value="1"/>
</dbReference>
<proteinExistence type="inferred from homology"/>
<evidence type="ECO:0000256" key="2">
    <source>
        <dbReference type="ARBA" id="ARBA00022833"/>
    </source>
</evidence>
<dbReference type="RefSeq" id="WP_183566248.1">
    <property type="nucleotide sequence ID" value="NZ_CBCSLB010000012.1"/>
</dbReference>
<sequence length="331" mass="36031">MMKLAAITGEKKAELIERDRPALQEGWALVKVHAAPMCAEYKSFVHGDHSDCLGHEAAGEVVEVAPGSKVKVGDRVVVMPQYPCGECDLCIAGDFIYCEHNQNHYEPTMTQYLSKPSWLLAPIPDGVSYEKASLACCGLGPSHGAFSTMGVNAFSTVLITGLGPVGLGSIVNARFRGATVIAVEMNPYRVELAKRMGVQHIIDPRDPEAVSRIKALTGGRGPDFGLDCSGVVAAHRLQIDAVKRKGKIAFVGECFSETPIKVSDDLLRKGIHLIGSWHYNLNEFPHLMKVIEQSPLAELLITHTFPMSRIQEAFEVSASQQSGKIILKPWE</sequence>
<dbReference type="GO" id="GO:0008270">
    <property type="term" value="F:zinc ion binding"/>
    <property type="evidence" value="ECO:0007669"/>
    <property type="project" value="InterPro"/>
</dbReference>
<organism evidence="6 7">
    <name type="scientific">Paenibacillus endophyticus</name>
    <dbReference type="NCBI Taxonomy" id="1294268"/>
    <lineage>
        <taxon>Bacteria</taxon>
        <taxon>Bacillati</taxon>
        <taxon>Bacillota</taxon>
        <taxon>Bacilli</taxon>
        <taxon>Bacillales</taxon>
        <taxon>Paenibacillaceae</taxon>
        <taxon>Paenibacillus</taxon>
    </lineage>
</organism>
<dbReference type="InterPro" id="IPR013154">
    <property type="entry name" value="ADH-like_N"/>
</dbReference>
<dbReference type="InterPro" id="IPR050129">
    <property type="entry name" value="Zn_alcohol_dh"/>
</dbReference>
<evidence type="ECO:0000256" key="3">
    <source>
        <dbReference type="ARBA" id="ARBA00023002"/>
    </source>
</evidence>
<gene>
    <name evidence="6" type="ORF">FHS16_003943</name>
</gene>
<keyword evidence="1 4" id="KW-0479">Metal-binding</keyword>
<feature type="domain" description="Enoyl reductase (ER)" evidence="5">
    <location>
        <begin position="9"/>
        <end position="327"/>
    </location>
</feature>
<keyword evidence="2 4" id="KW-0862">Zinc</keyword>
<dbReference type="EMBL" id="JACHXW010000012">
    <property type="protein sequence ID" value="MBB3153868.1"/>
    <property type="molecule type" value="Genomic_DNA"/>
</dbReference>
<dbReference type="Pfam" id="PF00107">
    <property type="entry name" value="ADH_zinc_N"/>
    <property type="match status" value="1"/>
</dbReference>
<keyword evidence="3" id="KW-0560">Oxidoreductase</keyword>
<name>A0A7W5CA14_9BACL</name>